<dbReference type="InterPro" id="IPR012334">
    <property type="entry name" value="Pectin_lyas_fold"/>
</dbReference>
<dbReference type="SUPFAM" id="SSF51126">
    <property type="entry name" value="Pectin lyase-like"/>
    <property type="match status" value="1"/>
</dbReference>
<dbReference type="PANTHER" id="PTHR40088:SF2">
    <property type="entry name" value="SECRETED SUGAR HYDROLASE"/>
    <property type="match status" value="1"/>
</dbReference>
<dbReference type="GO" id="GO:0005576">
    <property type="term" value="C:extracellular region"/>
    <property type="evidence" value="ECO:0007669"/>
    <property type="project" value="UniProtKB-SubCell"/>
</dbReference>
<dbReference type="RefSeq" id="WP_211601829.1">
    <property type="nucleotide sequence ID" value="NZ_JAGSNF010000004.1"/>
</dbReference>
<reference evidence="6" key="1">
    <citation type="submission" date="2021-04" db="EMBL/GenBank/DDBJ databases">
        <title>Phycicoccus avicenniae sp. nov., a novel endophytic actinomycetes isolated from branch of Avicennia mariana.</title>
        <authorList>
            <person name="Tuo L."/>
        </authorList>
    </citation>
    <scope>NUCLEOTIDE SEQUENCE</scope>
    <source>
        <strain evidence="6">BSK3Z-2</strain>
    </source>
</reference>
<accession>A0A941DA63</accession>
<evidence type="ECO:0000256" key="4">
    <source>
        <dbReference type="SAM" id="MobiDB-lite"/>
    </source>
</evidence>
<gene>
    <name evidence="6" type="ORF">KC207_05165</name>
</gene>
<comment type="caution">
    <text evidence="6">The sequence shown here is derived from an EMBL/GenBank/DDBJ whole genome shotgun (WGS) entry which is preliminary data.</text>
</comment>
<feature type="region of interest" description="Disordered" evidence="4">
    <location>
        <begin position="586"/>
        <end position="613"/>
    </location>
</feature>
<dbReference type="GO" id="GO:0016837">
    <property type="term" value="F:carbon-oxygen lyase activity, acting on polysaccharides"/>
    <property type="evidence" value="ECO:0007669"/>
    <property type="project" value="TreeGrafter"/>
</dbReference>
<protein>
    <submittedName>
        <fullName evidence="6">Right-handed parallel beta-helix repeat-containing protein</fullName>
    </submittedName>
</protein>
<dbReference type="EMBL" id="JAGSNF010000004">
    <property type="protein sequence ID" value="MBR7742677.1"/>
    <property type="molecule type" value="Genomic_DNA"/>
</dbReference>
<dbReference type="Proteomes" id="UP000677016">
    <property type="component" value="Unassembled WGS sequence"/>
</dbReference>
<keyword evidence="2" id="KW-0964">Secreted</keyword>
<evidence type="ECO:0000313" key="7">
    <source>
        <dbReference type="Proteomes" id="UP000677016"/>
    </source>
</evidence>
<proteinExistence type="predicted"/>
<dbReference type="PANTHER" id="PTHR40088">
    <property type="entry name" value="PECTATE LYASE (EUROFUNG)"/>
    <property type="match status" value="1"/>
</dbReference>
<comment type="subcellular location">
    <subcellularLocation>
        <location evidence="1">Secreted</location>
    </subcellularLocation>
</comment>
<evidence type="ECO:0000256" key="2">
    <source>
        <dbReference type="ARBA" id="ARBA00022525"/>
    </source>
</evidence>
<feature type="signal peptide" evidence="5">
    <location>
        <begin position="1"/>
        <end position="26"/>
    </location>
</feature>
<keyword evidence="3 5" id="KW-0732">Signal</keyword>
<evidence type="ECO:0000256" key="1">
    <source>
        <dbReference type="ARBA" id="ARBA00004613"/>
    </source>
</evidence>
<dbReference type="InterPro" id="IPR011050">
    <property type="entry name" value="Pectin_lyase_fold/virulence"/>
</dbReference>
<name>A0A941DA63_9MICO</name>
<evidence type="ECO:0000313" key="6">
    <source>
        <dbReference type="EMBL" id="MBR7742677.1"/>
    </source>
</evidence>
<dbReference type="Gene3D" id="2.160.20.10">
    <property type="entry name" value="Single-stranded right-handed beta-helix, Pectin lyase-like"/>
    <property type="match status" value="1"/>
</dbReference>
<dbReference type="AlphaFoldDB" id="A0A941DA63"/>
<evidence type="ECO:0000256" key="5">
    <source>
        <dbReference type="SAM" id="SignalP"/>
    </source>
</evidence>
<sequence>MFSTRPRPSATVTRRPLALTLGVALAGGVLVTAPDRAVALDEGAPPPCENNLEIPAGSELACVLVPPGDAYASADGTWGVDGAPTGLRAQDRSGYLRWTPWPDQVGEHEMTVTYPSGKTKTLKLKVRTSDHAMPDGIYVAPGGADSGKGTPDEPLGDIQKAVGKAEPGDTIYVRGGTYTNPEYGQPFDGTRDNNFIRINGKNGTFTKPFALRNWGNEYATLKSDVNGIFVRQSQHWTIQGLELEGTAADLSIDEALETWWNGKALSTPVGARGLAMNGSRRITVRDMVVHHFPGAGVSNNGGTYVFSEDNLVYDNAWYSTAGTHGFSNSKPASEEGDNPDTFGIRMTGNFVFGNQSSNISHVFRKGFVTMEIDEGNGLHMQNNARTFIGRFLAEDNVAVLNGKAGLGLNTVDGSVIRNNSFFHNTQAVPANGELSLQSSVSDSITHNLFHATDGHLTLQSFDDPATGVEDNYAVRVPGDELPDGITAVDSVFVDPENGDFRPAEGIPSGYGASEETLDRIAGWVAEYGLVVDAAPDVVTDDYKDMITERVIATWPAPGSEEAAELGVPADLVLRVPGDDEDITCYDYSTRDLYPGDSPTECPVPDNGPDDDEE</sequence>
<feature type="chain" id="PRO_5039637598" evidence="5">
    <location>
        <begin position="27"/>
        <end position="613"/>
    </location>
</feature>
<evidence type="ECO:0000256" key="3">
    <source>
        <dbReference type="ARBA" id="ARBA00022729"/>
    </source>
</evidence>
<organism evidence="6 7">
    <name type="scientific">Phycicoccus avicenniae</name>
    <dbReference type="NCBI Taxonomy" id="2828860"/>
    <lineage>
        <taxon>Bacteria</taxon>
        <taxon>Bacillati</taxon>
        <taxon>Actinomycetota</taxon>
        <taxon>Actinomycetes</taxon>
        <taxon>Micrococcales</taxon>
        <taxon>Intrasporangiaceae</taxon>
        <taxon>Phycicoccus</taxon>
    </lineage>
</organism>
<keyword evidence="7" id="KW-1185">Reference proteome</keyword>
<dbReference type="InterPro" id="IPR052052">
    <property type="entry name" value="Polysaccharide_Lyase_9"/>
</dbReference>